<dbReference type="InterPro" id="IPR050237">
    <property type="entry name" value="ATP-dep_AMP-bd_enzyme"/>
</dbReference>
<dbReference type="AlphaFoldDB" id="A0A098BQF4"/>
<dbReference type="Pfam" id="PF00501">
    <property type="entry name" value="AMP-binding"/>
    <property type="match status" value="1"/>
</dbReference>
<accession>A0A098BQF4</accession>
<evidence type="ECO:0000313" key="2">
    <source>
        <dbReference type="EMBL" id="CDZ90447.1"/>
    </source>
</evidence>
<sequence>MHSRHTVVTSGHALLDGLATSCVERPDRIAVTDLRSSSQHAFSDIQHAAESARTHLHQLGVRPGDNVVVTLPLSVELIAYCYGVFLVGAVPAFLDPNQPPDTLAACLADLDAPVWVSELPCPGADLYDGIVCTPTSTGFDSARLGTVLPDPSRSEMHWDIADTVLLLYTSGTTGIPKGVPWTSRELASQMRYYRSDEISSEFCLFPHLALVAVAMGRRVVLPDLATVQPARLDVAAFYRQLAVSGSDYLFASPLVWHRLITHMDQHHLPAPALRRVATAGSAIGARLVERMQDRLAPAEVVVPYASTEVLMPITLIGADEHVYRSKLGTWTGMGTPLGRPPADMDVAVVESQFEGPHFDVALDGLPADRTGEIVVSGARVSTTYFHRDDAVRTAKLRDTRTGEIWHRTGDFGYIDSSGLVWYLCRRKDVVDSPHGPIHPDALEQMWNMVTGFLLSAVVYLEDLDRLFYVFPHDEDPRAVDLGTMAILAQRLHLPRPTPVHLSTALPTDPRHNSKIDRGRLRRVVEHLVATEGL</sequence>
<evidence type="ECO:0000259" key="1">
    <source>
        <dbReference type="Pfam" id="PF00501"/>
    </source>
</evidence>
<dbReference type="RefSeq" id="WP_040273618.1">
    <property type="nucleotide sequence ID" value="NZ_JAGGMX010000001.1"/>
</dbReference>
<dbReference type="Gene3D" id="3.40.50.12780">
    <property type="entry name" value="N-terminal domain of ligase-like"/>
    <property type="match status" value="1"/>
</dbReference>
<dbReference type="PANTHER" id="PTHR43767:SF1">
    <property type="entry name" value="NONRIBOSOMAL PEPTIDE SYNTHASE PES1 (EUROFUNG)-RELATED"/>
    <property type="match status" value="1"/>
</dbReference>
<dbReference type="PROSITE" id="PS00455">
    <property type="entry name" value="AMP_BINDING"/>
    <property type="match status" value="1"/>
</dbReference>
<dbReference type="Proteomes" id="UP000042997">
    <property type="component" value="Unassembled WGS sequence"/>
</dbReference>
<dbReference type="InterPro" id="IPR000873">
    <property type="entry name" value="AMP-dep_synth/lig_dom"/>
</dbReference>
<dbReference type="OrthoDB" id="812569at2"/>
<dbReference type="eggNOG" id="COG0318">
    <property type="taxonomic scope" value="Bacteria"/>
</dbReference>
<proteinExistence type="predicted"/>
<dbReference type="EMBL" id="CCSD01000085">
    <property type="protein sequence ID" value="CDZ90447.1"/>
    <property type="molecule type" value="Genomic_DNA"/>
</dbReference>
<dbReference type="InterPro" id="IPR020845">
    <property type="entry name" value="AMP-binding_CS"/>
</dbReference>
<reference evidence="2 3" key="1">
    <citation type="journal article" date="2014" name="Genome Announc.">
        <title>Draft Genome Sequence of Propane- and Butane-Oxidizing Actinobacterium Rhodococcus ruber IEGM 231.</title>
        <authorList>
            <person name="Ivshina I.B."/>
            <person name="Kuyukina M.S."/>
            <person name="Krivoruchko A.V."/>
            <person name="Barbe V."/>
            <person name="Fischer C."/>
        </authorList>
    </citation>
    <scope>NUCLEOTIDE SEQUENCE [LARGE SCALE GENOMIC DNA]</scope>
</reference>
<dbReference type="PANTHER" id="PTHR43767">
    <property type="entry name" value="LONG-CHAIN-FATTY-ACID--COA LIGASE"/>
    <property type="match status" value="1"/>
</dbReference>
<dbReference type="SUPFAM" id="SSF56801">
    <property type="entry name" value="Acetyl-CoA synthetase-like"/>
    <property type="match status" value="1"/>
</dbReference>
<organism evidence="2 3">
    <name type="scientific">Rhodococcus ruber</name>
    <dbReference type="NCBI Taxonomy" id="1830"/>
    <lineage>
        <taxon>Bacteria</taxon>
        <taxon>Bacillati</taxon>
        <taxon>Actinomycetota</taxon>
        <taxon>Actinomycetes</taxon>
        <taxon>Mycobacteriales</taxon>
        <taxon>Nocardiaceae</taxon>
        <taxon>Rhodococcus</taxon>
    </lineage>
</organism>
<feature type="domain" description="AMP-dependent synthetase/ligase" evidence="1">
    <location>
        <begin position="20"/>
        <end position="385"/>
    </location>
</feature>
<evidence type="ECO:0000313" key="3">
    <source>
        <dbReference type="Proteomes" id="UP000042997"/>
    </source>
</evidence>
<dbReference type="InterPro" id="IPR042099">
    <property type="entry name" value="ANL_N_sf"/>
</dbReference>
<gene>
    <name evidence="2" type="ORF">RHRU231_710125</name>
</gene>
<protein>
    <submittedName>
        <fullName evidence="2">Peptide synthase</fullName>
    </submittedName>
</protein>
<name>A0A098BQF4_9NOCA</name>